<keyword evidence="5" id="KW-0812">Transmembrane</keyword>
<evidence type="ECO:0000259" key="6">
    <source>
        <dbReference type="Pfam" id="PF00881"/>
    </source>
</evidence>
<proteinExistence type="predicted"/>
<dbReference type="InterPro" id="IPR050627">
    <property type="entry name" value="Nitroreductase/BluB"/>
</dbReference>
<dbReference type="GO" id="GO:0016491">
    <property type="term" value="F:oxidoreductase activity"/>
    <property type="evidence" value="ECO:0007669"/>
    <property type="project" value="UniProtKB-KW"/>
</dbReference>
<dbReference type="STRING" id="1075402.AN216_07340"/>
<evidence type="ECO:0000256" key="4">
    <source>
        <dbReference type="SAM" id="MobiDB-lite"/>
    </source>
</evidence>
<dbReference type="SUPFAM" id="SSF55469">
    <property type="entry name" value="FMN-dependent nitroreductase-like"/>
    <property type="match status" value="1"/>
</dbReference>
<evidence type="ECO:0000313" key="7">
    <source>
        <dbReference type="EMBL" id="OEV04060.1"/>
    </source>
</evidence>
<evidence type="ECO:0000313" key="8">
    <source>
        <dbReference type="Proteomes" id="UP000176101"/>
    </source>
</evidence>
<protein>
    <submittedName>
        <fullName evidence="7">Nitroreductase</fullName>
    </submittedName>
</protein>
<dbReference type="PANTHER" id="PTHR23026">
    <property type="entry name" value="NADPH NITROREDUCTASE"/>
    <property type="match status" value="1"/>
</dbReference>
<keyword evidence="3" id="KW-0560">Oxidoreductase</keyword>
<dbReference type="AlphaFoldDB" id="A0A1E7KJG3"/>
<dbReference type="Proteomes" id="UP000176101">
    <property type="component" value="Unassembled WGS sequence"/>
</dbReference>
<sequence>MVHTNTDAASSPVTSSPGTPPPVTVPLRPMDVPADQAAARAEEFHERMARRRTVRDFDSRPLPEDVLDWAIRTAATAPSGAHVQPWRFVVVTDPARKARLREAAEAEEREFYGRRASLEWLAALAPLGTDEHKPFLEAAPAVLVVFEVHRGPHSPRPYYTKESVGIAVGLLLATLHLAGLATLTHTPSPMRFLNEICDRPSEERAAYVIPVGYPAPDARVPDLSRKPLDEVMVRL</sequence>
<organism evidence="7 8">
    <name type="scientific">Streptomyces oceani</name>
    <dbReference type="NCBI Taxonomy" id="1075402"/>
    <lineage>
        <taxon>Bacteria</taxon>
        <taxon>Bacillati</taxon>
        <taxon>Actinomycetota</taxon>
        <taxon>Actinomycetes</taxon>
        <taxon>Kitasatosporales</taxon>
        <taxon>Streptomycetaceae</taxon>
        <taxon>Streptomyces</taxon>
    </lineage>
</organism>
<gene>
    <name evidence="7" type="ORF">AN216_07340</name>
</gene>
<dbReference type="Pfam" id="PF00881">
    <property type="entry name" value="Nitroreductase"/>
    <property type="match status" value="1"/>
</dbReference>
<feature type="domain" description="Nitroreductase" evidence="6">
    <location>
        <begin position="49"/>
        <end position="213"/>
    </location>
</feature>
<name>A0A1E7KJG3_9ACTN</name>
<keyword evidence="1" id="KW-0285">Flavoprotein</keyword>
<keyword evidence="5" id="KW-0472">Membrane</keyword>
<dbReference type="InterPro" id="IPR000415">
    <property type="entry name" value="Nitroreductase-like"/>
</dbReference>
<keyword evidence="5" id="KW-1133">Transmembrane helix</keyword>
<dbReference type="InterPro" id="IPR029479">
    <property type="entry name" value="Nitroreductase"/>
</dbReference>
<reference evidence="7 8" key="1">
    <citation type="journal article" date="2016" name="Front. Microbiol.">
        <title>Comparative Genomics Analysis of Streptomyces Species Reveals Their Adaptation to the Marine Environment and Their Diversity at the Genomic Level.</title>
        <authorList>
            <person name="Tian X."/>
            <person name="Zhang Z."/>
            <person name="Yang T."/>
            <person name="Chen M."/>
            <person name="Li J."/>
            <person name="Chen F."/>
            <person name="Yang J."/>
            <person name="Li W."/>
            <person name="Zhang B."/>
            <person name="Zhang Z."/>
            <person name="Wu J."/>
            <person name="Zhang C."/>
            <person name="Long L."/>
            <person name="Xiao J."/>
        </authorList>
    </citation>
    <scope>NUCLEOTIDE SEQUENCE [LARGE SCALE GENOMIC DNA]</scope>
    <source>
        <strain evidence="7 8">SCSIO 02100</strain>
    </source>
</reference>
<keyword evidence="2" id="KW-0288">FMN</keyword>
<feature type="transmembrane region" description="Helical" evidence="5">
    <location>
        <begin position="164"/>
        <end position="183"/>
    </location>
</feature>
<dbReference type="PANTHER" id="PTHR23026:SF90">
    <property type="entry name" value="IODOTYROSINE DEIODINASE 1"/>
    <property type="match status" value="1"/>
</dbReference>
<dbReference type="Gene3D" id="3.40.109.10">
    <property type="entry name" value="NADH Oxidase"/>
    <property type="match status" value="1"/>
</dbReference>
<evidence type="ECO:0000256" key="2">
    <source>
        <dbReference type="ARBA" id="ARBA00022643"/>
    </source>
</evidence>
<evidence type="ECO:0000256" key="1">
    <source>
        <dbReference type="ARBA" id="ARBA00022630"/>
    </source>
</evidence>
<accession>A0A1E7KJG3</accession>
<feature type="region of interest" description="Disordered" evidence="4">
    <location>
        <begin position="1"/>
        <end position="29"/>
    </location>
</feature>
<dbReference type="CDD" id="cd02144">
    <property type="entry name" value="iodotyrosine_dehalogenase"/>
    <property type="match status" value="1"/>
</dbReference>
<keyword evidence="8" id="KW-1185">Reference proteome</keyword>
<dbReference type="OrthoDB" id="9798230at2"/>
<evidence type="ECO:0000256" key="3">
    <source>
        <dbReference type="ARBA" id="ARBA00023002"/>
    </source>
</evidence>
<dbReference type="PATRIC" id="fig|1075402.3.peg.4265"/>
<evidence type="ECO:0000256" key="5">
    <source>
        <dbReference type="SAM" id="Phobius"/>
    </source>
</evidence>
<dbReference type="EMBL" id="LJGU01000114">
    <property type="protein sequence ID" value="OEV04060.1"/>
    <property type="molecule type" value="Genomic_DNA"/>
</dbReference>
<comment type="caution">
    <text evidence="7">The sequence shown here is derived from an EMBL/GenBank/DDBJ whole genome shotgun (WGS) entry which is preliminary data.</text>
</comment>